<dbReference type="Proteomes" id="UP000069654">
    <property type="component" value="Unassembled WGS sequence"/>
</dbReference>
<dbReference type="Gene3D" id="3.40.50.12780">
    <property type="entry name" value="N-terminal domain of ligase-like"/>
    <property type="match status" value="1"/>
</dbReference>
<dbReference type="SMART" id="SM00823">
    <property type="entry name" value="PKS_PP"/>
    <property type="match status" value="1"/>
</dbReference>
<organism evidence="6 7">
    <name type="scientific">Mycolicibacterium thermoresistibile</name>
    <name type="common">Mycobacterium thermoresistibile</name>
    <dbReference type="NCBI Taxonomy" id="1797"/>
    <lineage>
        <taxon>Bacteria</taxon>
        <taxon>Bacillati</taxon>
        <taxon>Actinomycetota</taxon>
        <taxon>Actinomycetes</taxon>
        <taxon>Mycobacteriales</taxon>
        <taxon>Mycobacteriaceae</taxon>
        <taxon>Mycolicibacterium</taxon>
    </lineage>
</organism>
<dbReference type="InterPro" id="IPR009081">
    <property type="entry name" value="PP-bd_ACP"/>
</dbReference>
<evidence type="ECO:0000313" key="6">
    <source>
        <dbReference type="EMBL" id="GAT17255.1"/>
    </source>
</evidence>
<dbReference type="InterPro" id="IPR020806">
    <property type="entry name" value="PKS_PP-bd"/>
</dbReference>
<dbReference type="GO" id="GO:0031177">
    <property type="term" value="F:phosphopantetheine binding"/>
    <property type="evidence" value="ECO:0007669"/>
    <property type="project" value="InterPro"/>
</dbReference>
<feature type="transmembrane region" description="Helical" evidence="4">
    <location>
        <begin position="779"/>
        <end position="803"/>
    </location>
</feature>
<dbReference type="Pfam" id="PF00501">
    <property type="entry name" value="AMP-binding"/>
    <property type="match status" value="1"/>
</dbReference>
<keyword evidence="4" id="KW-0812">Transmembrane</keyword>
<dbReference type="STRING" id="1797.RMCT_4224"/>
<dbReference type="Gene3D" id="1.10.1200.10">
    <property type="entry name" value="ACP-like"/>
    <property type="match status" value="1"/>
</dbReference>
<feature type="transmembrane region" description="Helical" evidence="4">
    <location>
        <begin position="609"/>
        <end position="627"/>
    </location>
</feature>
<feature type="domain" description="Polyketide synthase-like phosphopantetheine-binding" evidence="5">
    <location>
        <begin position="474"/>
        <end position="529"/>
    </location>
</feature>
<keyword evidence="4" id="KW-1133">Transmembrane helix</keyword>
<dbReference type="SUPFAM" id="SSF47336">
    <property type="entry name" value="ACP-like"/>
    <property type="match status" value="1"/>
</dbReference>
<dbReference type="PANTHER" id="PTHR43767">
    <property type="entry name" value="LONG-CHAIN-FATTY-ACID--COA LIGASE"/>
    <property type="match status" value="1"/>
</dbReference>
<evidence type="ECO:0000256" key="4">
    <source>
        <dbReference type="SAM" id="Phobius"/>
    </source>
</evidence>
<gene>
    <name evidence="6" type="ORF">RMCT_4224</name>
</gene>
<name>A0A100XIH9_MYCTH</name>
<dbReference type="Pfam" id="PF00550">
    <property type="entry name" value="PP-binding"/>
    <property type="match status" value="1"/>
</dbReference>
<keyword evidence="1" id="KW-0596">Phosphopantetheine</keyword>
<reference evidence="6 7" key="1">
    <citation type="journal article" date="2016" name="Genome Announc.">
        <title>Draft Genome Sequences of Five Rapidly Growing Mycobacterium Species, M. thermoresistibile, M. fortuitum subsp. acetamidolyticum, M. canariasense, M. brisbanense, and M. novocastrense.</title>
        <authorList>
            <person name="Katahira K."/>
            <person name="Ogura Y."/>
            <person name="Gotoh Y."/>
            <person name="Hayashi T."/>
        </authorList>
    </citation>
    <scope>NUCLEOTIDE SEQUENCE [LARGE SCALE GENOMIC DNA]</scope>
    <source>
        <strain evidence="6 7">JCM6362</strain>
    </source>
</reference>
<feature type="transmembrane region" description="Helical" evidence="4">
    <location>
        <begin position="809"/>
        <end position="826"/>
    </location>
</feature>
<dbReference type="InterPro" id="IPR042099">
    <property type="entry name" value="ANL_N_sf"/>
</dbReference>
<feature type="transmembrane region" description="Helical" evidence="4">
    <location>
        <begin position="708"/>
        <end position="727"/>
    </location>
</feature>
<keyword evidence="6" id="KW-0436">Ligase</keyword>
<dbReference type="GO" id="GO:0016874">
    <property type="term" value="F:ligase activity"/>
    <property type="evidence" value="ECO:0007669"/>
    <property type="project" value="UniProtKB-KW"/>
</dbReference>
<feature type="region of interest" description="Disordered" evidence="3">
    <location>
        <begin position="455"/>
        <end position="474"/>
    </location>
</feature>
<comment type="caution">
    <text evidence="6">The sequence shown here is derived from an EMBL/GenBank/DDBJ whole genome shotgun (WGS) entry which is preliminary data.</text>
</comment>
<sequence length="870" mass="95185">MDAGYGRAVRSVTESRIPVNALLRLLYAHGERPAVRTADTGLGYRELADRVATVAGELGSHCGLVLLRTRNDVSTLVHYLGALAAGHVVLPVNDGGDHTAMVRTYRPDMIIDGDGIHRLRTDSAHRLHPDLALLMSTSGSTGSPKLVRLSYSNLISNARAIAEYLEITDSDRAATTLPMSYCYGLSVIHSHLLRGATLILTEHSVLDPGFWALFRRHRGTTFAGVPHTFDLLDRIGFDAMDLPHLRYLTQAGGRLDPATVRRFARLGRERGWQFFVMYGATEATARMAYLPPDLAEHRPEAIGRAIPGGAFGIEPVDGFTDAGELVYRGPNVMMGYAHRPEDLALGSEVDVLRTGDIARRGADGLYEVIGRRSRFVKLYGLRIDLQRLETALRDRGVTALCTGDDEHLAVAATGNHDAGEVRRKTAELAGVPVGVVNAAVVADLPMLPSGKPDYPAVRRLTRPTEPNTTAPADDGDLRAVFADVLQLDADTIDPAASFIDLGGTSLTYVTMSVRLQRVLGRLPVDWQRIPIRDLQRSPAPRRRWWSATLETSVALRAAAIVLIVGSHAELFEIWGGAHILLGVVGYNSARFCLTPVSRADRIRRLRSTVTWVAIPSMCWIALTLLFTDDYHLTNLLLVQKFVGPHDSMTAGRLWFIEVLVWTLLGLALLCRIRALDRLERRRPFEFALAFVAVGMLLRYNVFDLQMSPDAWSTVLTFWFFAAGWAAARATTVGRRLLVTAVLAVGLIGYFDDPHRGMLVFAGLALLIWLPVLRCPAPLITAVGVVADASLYTYLTHFQVYPLFGEHRTAGVLASLAVGIALSALVTRVRGSARRLPPVRDEALLRQGRGDDTVGADQAGVHHCTAPARGR</sequence>
<protein>
    <submittedName>
        <fullName evidence="6">AMP-dependent synthetase and ligase</fullName>
    </submittedName>
</protein>
<feature type="transmembrane region" description="Helical" evidence="4">
    <location>
        <begin position="756"/>
        <end position="772"/>
    </location>
</feature>
<evidence type="ECO:0000256" key="1">
    <source>
        <dbReference type="ARBA" id="ARBA00022450"/>
    </source>
</evidence>
<dbReference type="InterPro" id="IPR050237">
    <property type="entry name" value="ATP-dep_AMP-bd_enzyme"/>
</dbReference>
<feature type="transmembrane region" description="Helical" evidence="4">
    <location>
        <begin position="734"/>
        <end position="750"/>
    </location>
</feature>
<dbReference type="EMBL" id="BCTB01000052">
    <property type="protein sequence ID" value="GAT17255.1"/>
    <property type="molecule type" value="Genomic_DNA"/>
</dbReference>
<feature type="transmembrane region" description="Helical" evidence="4">
    <location>
        <begin position="571"/>
        <end position="589"/>
    </location>
</feature>
<keyword evidence="4" id="KW-0472">Membrane</keyword>
<reference evidence="7" key="2">
    <citation type="submission" date="2016-02" db="EMBL/GenBank/DDBJ databases">
        <title>Draft genome sequence of five rapidly growing Mycobacterium species.</title>
        <authorList>
            <person name="Katahira K."/>
            <person name="Gotou Y."/>
            <person name="Iida K."/>
            <person name="Ogura Y."/>
            <person name="Hayashi T."/>
        </authorList>
    </citation>
    <scope>NUCLEOTIDE SEQUENCE [LARGE SCALE GENOMIC DNA]</scope>
    <source>
        <strain evidence="7">JCM6362</strain>
    </source>
</reference>
<dbReference type="PANTHER" id="PTHR43767:SF10">
    <property type="entry name" value="SURFACTIN SYNTHASE SUBUNIT 1"/>
    <property type="match status" value="1"/>
</dbReference>
<evidence type="ECO:0000256" key="3">
    <source>
        <dbReference type="SAM" id="MobiDB-lite"/>
    </source>
</evidence>
<proteinExistence type="predicted"/>
<evidence type="ECO:0000313" key="7">
    <source>
        <dbReference type="Proteomes" id="UP000069654"/>
    </source>
</evidence>
<dbReference type="SUPFAM" id="SSF56801">
    <property type="entry name" value="Acetyl-CoA synthetase-like"/>
    <property type="match status" value="1"/>
</dbReference>
<accession>A0A100XIH9</accession>
<dbReference type="AlphaFoldDB" id="A0A100XIH9"/>
<feature type="transmembrane region" description="Helical" evidence="4">
    <location>
        <begin position="653"/>
        <end position="672"/>
    </location>
</feature>
<dbReference type="InterPro" id="IPR036736">
    <property type="entry name" value="ACP-like_sf"/>
</dbReference>
<dbReference type="InterPro" id="IPR000873">
    <property type="entry name" value="AMP-dep_synth/lig_dom"/>
</dbReference>
<keyword evidence="2" id="KW-0597">Phosphoprotein</keyword>
<evidence type="ECO:0000256" key="2">
    <source>
        <dbReference type="ARBA" id="ARBA00022553"/>
    </source>
</evidence>
<feature type="transmembrane region" description="Helical" evidence="4">
    <location>
        <begin position="684"/>
        <end position="702"/>
    </location>
</feature>
<evidence type="ECO:0000259" key="5">
    <source>
        <dbReference type="SMART" id="SM00823"/>
    </source>
</evidence>